<dbReference type="PANTHER" id="PTHR37813:SF1">
    <property type="entry name" value="FELS-2 PROPHAGE PROTEIN"/>
    <property type="match status" value="1"/>
</dbReference>
<dbReference type="RefSeq" id="WP_143452804.1">
    <property type="nucleotide sequence ID" value="NZ_JARWIG010000008.1"/>
</dbReference>
<organism evidence="5">
    <name type="scientific">Kingella negevensis</name>
    <dbReference type="NCBI Taxonomy" id="1522312"/>
    <lineage>
        <taxon>Bacteria</taxon>
        <taxon>Pseudomonadati</taxon>
        <taxon>Pseudomonadota</taxon>
        <taxon>Betaproteobacteria</taxon>
        <taxon>Neisseriales</taxon>
        <taxon>Neisseriaceae</taxon>
        <taxon>Kingella</taxon>
    </lineage>
</organism>
<dbReference type="EMBL" id="FXUV01000023">
    <property type="protein sequence ID" value="SMQ12515.1"/>
    <property type="molecule type" value="Genomic_DNA"/>
</dbReference>
<evidence type="ECO:0000256" key="1">
    <source>
        <dbReference type="ARBA" id="ARBA00022612"/>
    </source>
</evidence>
<evidence type="ECO:0000256" key="2">
    <source>
        <dbReference type="SAM" id="Coils"/>
    </source>
</evidence>
<feature type="transmembrane region" description="Helical" evidence="3">
    <location>
        <begin position="656"/>
        <end position="676"/>
    </location>
</feature>
<feature type="coiled-coil region" evidence="2">
    <location>
        <begin position="55"/>
        <end position="117"/>
    </location>
</feature>
<proteinExistence type="predicted"/>
<keyword evidence="3" id="KW-0812">Transmembrane</keyword>
<reference evidence="7" key="2">
    <citation type="submission" date="2017-06" db="EMBL/GenBank/DDBJ databases">
        <authorList>
            <person name="Laurent S."/>
        </authorList>
    </citation>
    <scope>NUCLEOTIDE SEQUENCE [LARGE SCALE GENOMIC DNA]</scope>
</reference>
<feature type="transmembrane region" description="Helical" evidence="3">
    <location>
        <begin position="618"/>
        <end position="635"/>
    </location>
</feature>
<protein>
    <submittedName>
        <fullName evidence="5">Phage-related minor tail protein</fullName>
    </submittedName>
</protein>
<dbReference type="PANTHER" id="PTHR37813">
    <property type="entry name" value="FELS-2 PROPHAGE PROTEIN"/>
    <property type="match status" value="1"/>
</dbReference>
<dbReference type="Pfam" id="PF10145">
    <property type="entry name" value="PhageMin_Tail"/>
    <property type="match status" value="1"/>
</dbReference>
<accession>A0A238HFL8</accession>
<evidence type="ECO:0000313" key="6">
    <source>
        <dbReference type="EMBL" id="SNB70655.1"/>
    </source>
</evidence>
<gene>
    <name evidence="6" type="ORF">KEBURONENSIS_01371</name>
    <name evidence="5" type="ORF">KEBURONENSIS_01416</name>
</gene>
<keyword evidence="2" id="KW-0175">Coiled coil</keyword>
<keyword evidence="1" id="KW-1188">Viral release from host cell</keyword>
<dbReference type="InterPro" id="IPR010090">
    <property type="entry name" value="Phage_tape_meas"/>
</dbReference>
<keyword evidence="3" id="KW-1133">Transmembrane helix</keyword>
<reference evidence="5" key="1">
    <citation type="submission" date="2017-05" db="EMBL/GenBank/DDBJ databases">
        <authorList>
            <person name="Song R."/>
            <person name="Chenine A.L."/>
            <person name="Ruprecht R.M."/>
        </authorList>
    </citation>
    <scope>NUCLEOTIDE SEQUENCE</scope>
    <source>
        <strain evidence="5">Kingella_eburonensis</strain>
    </source>
</reference>
<dbReference type="OrthoDB" id="8019720at2"/>
<keyword evidence="7" id="KW-1185">Reference proteome</keyword>
<dbReference type="EMBL" id="FXUV02000026">
    <property type="protein sequence ID" value="SNB70655.1"/>
    <property type="molecule type" value="Genomic_DNA"/>
</dbReference>
<evidence type="ECO:0000256" key="3">
    <source>
        <dbReference type="SAM" id="Phobius"/>
    </source>
</evidence>
<evidence type="ECO:0000313" key="5">
    <source>
        <dbReference type="EMBL" id="SMQ12515.1"/>
    </source>
</evidence>
<feature type="transmembrane region" description="Helical" evidence="3">
    <location>
        <begin position="542"/>
        <end position="565"/>
    </location>
</feature>
<dbReference type="NCBIfam" id="TIGR01760">
    <property type="entry name" value="tape_meas_TP901"/>
    <property type="match status" value="1"/>
</dbReference>
<reference evidence="6" key="3">
    <citation type="submission" date="2017-06" db="EMBL/GenBank/DDBJ databases">
        <authorList>
            <person name="Kim H.J."/>
            <person name="Triplett B.A."/>
        </authorList>
    </citation>
    <scope>NUCLEOTIDE SEQUENCE [LARGE SCALE GENOMIC DNA]</scope>
    <source>
        <strain evidence="6">Kingella_eburonensis</strain>
    </source>
</reference>
<evidence type="ECO:0000313" key="7">
    <source>
        <dbReference type="Proteomes" id="UP000215450"/>
    </source>
</evidence>
<name>A0A238HFL8_9NEIS</name>
<evidence type="ECO:0000259" key="4">
    <source>
        <dbReference type="Pfam" id="PF10145"/>
    </source>
</evidence>
<dbReference type="STRING" id="1522312.GCA_900177895_00824"/>
<keyword evidence="3" id="KW-0472">Membrane</keyword>
<dbReference type="Proteomes" id="UP000215450">
    <property type="component" value="Unassembled WGS sequence"/>
</dbReference>
<sequence length="864" mass="92043">MAQDLVMKIIMQATDKASAAFGRIKAASSGLSGSLHATQKTLAQTNDSLNKMKRFADLQQKLQGAAAQSDKLTREIHQLSQEIQKAGKASGQQIQQMAKLETASQKASMNQQNLRDQSQRLSFELRKAGVNTQHFATEQVRLHDAAAKTTAQLARQREALIKIENARSSAKKMMLMSAGAKGVGWLAKDNAVSMATSLQGSVTSAMSEEDAMQGVIRQVGSLKNADGSLNHAEIAKIRQEIQALSNELPMATVEIIKMYAAGAKMNVPREELSGYVTEAVKAANAFESDNPEKLAEELGRIRANFQLSKQAASELVNVLNYLDDNALVSGDQLIDYMNRVSGSMGLAKMSERHVAALGSALMSAGTEASTAAQAVGSLMTRLATAPETKEVRNAIEAIGLNARVVQKGMVTDAQGTLEKIVAAVKKMPKEQQAGILKGLAGGEYNRVFAGLIANTEAWNEQIKFATSQEALGSLDKEFAIRVEAMSAKWDMFKNKFFNAQSGFGRGLFDGLQYGIDILGGLLERYNAWAAQNPQQAAMLSKIAAGAVLLMGAVAGLSLAFSAVLLPIAGAKFLWASLFASMSGGTGIFTAIGSGIRIVSSALLGFGHVAKTFLVNNPFGWAILAVSLLAALYLNWEKVKNAIAAGWAWLRGILRDNPLIGAFAGPIGMIASLIANFDRLIAKVQAAKHAIAHSSFGQAAAGVWNKVKSVAGFSRGGYTGAGGVNEAAGIVHKGEVVFSQRDVARFGGWQMVERLRQGGANLLAKMGGSSSLNMGVMAVRTAEKLGGIFSGSENKPSVLPRPTVFAPPQMAGMGRLHMGGDKITIHIHATPNQDPRSIADLVLQKLQQRDQAKRRRANSSFMDKD</sequence>
<feature type="domain" description="Phage tail tape measure protein" evidence="4">
    <location>
        <begin position="238"/>
        <end position="441"/>
    </location>
</feature>
<dbReference type="AlphaFoldDB" id="A0A238HFL8"/>
<feature type="transmembrane region" description="Helical" evidence="3">
    <location>
        <begin position="572"/>
        <end position="598"/>
    </location>
</feature>